<dbReference type="GO" id="GO:0000122">
    <property type="term" value="P:negative regulation of transcription by RNA polymerase II"/>
    <property type="evidence" value="ECO:0007669"/>
    <property type="project" value="UniProtKB-ARBA"/>
</dbReference>
<comment type="subcellular location">
    <subcellularLocation>
        <location evidence="1">Nucleus</location>
    </subcellularLocation>
</comment>
<evidence type="ECO:0000256" key="4">
    <source>
        <dbReference type="ARBA" id="ARBA00022771"/>
    </source>
</evidence>
<evidence type="ECO:0000259" key="9">
    <source>
        <dbReference type="PROSITE" id="PS50157"/>
    </source>
</evidence>
<dbReference type="InterPro" id="IPR000637">
    <property type="entry name" value="HMGI/Y_DNA-bd_CS"/>
</dbReference>
<comment type="caution">
    <text evidence="10">The sequence shown here is derived from an EMBL/GenBank/DDBJ whole genome shotgun (WGS) entry which is preliminary data.</text>
</comment>
<dbReference type="FunFam" id="3.30.160.60:FF:000446">
    <property type="entry name" value="Zinc finger protein"/>
    <property type="match status" value="1"/>
</dbReference>
<name>A0AAV5X2Z5_9BILA</name>
<dbReference type="AlphaFoldDB" id="A0AAV5X2Z5"/>
<evidence type="ECO:0000256" key="5">
    <source>
        <dbReference type="ARBA" id="ARBA00022833"/>
    </source>
</evidence>
<dbReference type="EMBL" id="BTSY01000007">
    <property type="protein sequence ID" value="GMT36567.1"/>
    <property type="molecule type" value="Genomic_DNA"/>
</dbReference>
<accession>A0AAV5X2Z5</accession>
<feature type="domain" description="C2H2-type" evidence="9">
    <location>
        <begin position="136"/>
        <end position="163"/>
    </location>
</feature>
<keyword evidence="2" id="KW-0479">Metal-binding</keyword>
<protein>
    <recommendedName>
        <fullName evidence="9">C2H2-type domain-containing protein</fullName>
    </recommendedName>
</protein>
<dbReference type="PROSITE" id="PS00028">
    <property type="entry name" value="ZINC_FINGER_C2H2_1"/>
    <property type="match status" value="4"/>
</dbReference>
<dbReference type="GO" id="GO:0008270">
    <property type="term" value="F:zinc ion binding"/>
    <property type="evidence" value="ECO:0007669"/>
    <property type="project" value="UniProtKB-KW"/>
</dbReference>
<dbReference type="Proteomes" id="UP001432322">
    <property type="component" value="Unassembled WGS sequence"/>
</dbReference>
<gene>
    <name evidence="10" type="ORF">PFISCL1PPCAC_27864</name>
</gene>
<dbReference type="Pfam" id="PF00096">
    <property type="entry name" value="zf-C2H2"/>
    <property type="match status" value="2"/>
</dbReference>
<dbReference type="GO" id="GO:0005634">
    <property type="term" value="C:nucleus"/>
    <property type="evidence" value="ECO:0007669"/>
    <property type="project" value="UniProtKB-SubCell"/>
</dbReference>
<feature type="non-terminal residue" evidence="10">
    <location>
        <position position="1"/>
    </location>
</feature>
<keyword evidence="6" id="KW-0539">Nucleus</keyword>
<keyword evidence="4 7" id="KW-0863">Zinc-finger</keyword>
<evidence type="ECO:0000313" key="10">
    <source>
        <dbReference type="EMBL" id="GMT36567.1"/>
    </source>
</evidence>
<evidence type="ECO:0000256" key="1">
    <source>
        <dbReference type="ARBA" id="ARBA00004123"/>
    </source>
</evidence>
<dbReference type="GO" id="GO:0000981">
    <property type="term" value="F:DNA-binding transcription factor activity, RNA polymerase II-specific"/>
    <property type="evidence" value="ECO:0007669"/>
    <property type="project" value="TreeGrafter"/>
</dbReference>
<feature type="region of interest" description="Disordered" evidence="8">
    <location>
        <begin position="61"/>
        <end position="129"/>
    </location>
</feature>
<evidence type="ECO:0000256" key="8">
    <source>
        <dbReference type="SAM" id="MobiDB-lite"/>
    </source>
</evidence>
<evidence type="ECO:0000313" key="11">
    <source>
        <dbReference type="Proteomes" id="UP001432322"/>
    </source>
</evidence>
<dbReference type="SUPFAM" id="SSF57667">
    <property type="entry name" value="beta-beta-alpha zinc fingers"/>
    <property type="match status" value="2"/>
</dbReference>
<dbReference type="SMART" id="SM00355">
    <property type="entry name" value="ZnF_C2H2"/>
    <property type="match status" value="4"/>
</dbReference>
<dbReference type="InterPro" id="IPR013087">
    <property type="entry name" value="Znf_C2H2_type"/>
</dbReference>
<keyword evidence="3" id="KW-0677">Repeat</keyword>
<keyword evidence="11" id="KW-1185">Reference proteome</keyword>
<dbReference type="Gene3D" id="3.30.160.60">
    <property type="entry name" value="Classic Zinc Finger"/>
    <property type="match status" value="3"/>
</dbReference>
<evidence type="ECO:0000256" key="7">
    <source>
        <dbReference type="PROSITE-ProRule" id="PRU00042"/>
    </source>
</evidence>
<dbReference type="PANTHER" id="PTHR24388">
    <property type="entry name" value="ZINC FINGER PROTEIN"/>
    <property type="match status" value="1"/>
</dbReference>
<keyword evidence="5" id="KW-0862">Zinc</keyword>
<dbReference type="InterPro" id="IPR050527">
    <property type="entry name" value="Snail/Krueppel_Znf"/>
</dbReference>
<dbReference type="PROSITE" id="PS50157">
    <property type="entry name" value="ZINC_FINGER_C2H2_2"/>
    <property type="match status" value="3"/>
</dbReference>
<reference evidence="10" key="1">
    <citation type="submission" date="2023-10" db="EMBL/GenBank/DDBJ databases">
        <title>Genome assembly of Pristionchus species.</title>
        <authorList>
            <person name="Yoshida K."/>
            <person name="Sommer R.J."/>
        </authorList>
    </citation>
    <scope>NUCLEOTIDE SEQUENCE</scope>
    <source>
        <strain evidence="10">RS5133</strain>
    </source>
</reference>
<proteinExistence type="predicted"/>
<dbReference type="PANTHER" id="PTHR24388:SF54">
    <property type="entry name" value="PROTEIN ESCARGOT"/>
    <property type="match status" value="1"/>
</dbReference>
<dbReference type="PROSITE" id="PS00354">
    <property type="entry name" value="HMGI_Y"/>
    <property type="match status" value="1"/>
</dbReference>
<dbReference type="InterPro" id="IPR036236">
    <property type="entry name" value="Znf_C2H2_sf"/>
</dbReference>
<feature type="domain" description="C2H2-type" evidence="9">
    <location>
        <begin position="164"/>
        <end position="187"/>
    </location>
</feature>
<evidence type="ECO:0000256" key="2">
    <source>
        <dbReference type="ARBA" id="ARBA00022723"/>
    </source>
</evidence>
<dbReference type="GO" id="GO:0000978">
    <property type="term" value="F:RNA polymerase II cis-regulatory region sequence-specific DNA binding"/>
    <property type="evidence" value="ECO:0007669"/>
    <property type="project" value="TreeGrafter"/>
</dbReference>
<evidence type="ECO:0000256" key="3">
    <source>
        <dbReference type="ARBA" id="ARBA00022737"/>
    </source>
</evidence>
<feature type="domain" description="C2H2-type" evidence="9">
    <location>
        <begin position="16"/>
        <end position="38"/>
    </location>
</feature>
<organism evidence="10 11">
    <name type="scientific">Pristionchus fissidentatus</name>
    <dbReference type="NCBI Taxonomy" id="1538716"/>
    <lineage>
        <taxon>Eukaryota</taxon>
        <taxon>Metazoa</taxon>
        <taxon>Ecdysozoa</taxon>
        <taxon>Nematoda</taxon>
        <taxon>Chromadorea</taxon>
        <taxon>Rhabditida</taxon>
        <taxon>Rhabditina</taxon>
        <taxon>Diplogasteromorpha</taxon>
        <taxon>Diplogasteroidea</taxon>
        <taxon>Neodiplogasteridae</taxon>
        <taxon>Pristionchus</taxon>
    </lineage>
</organism>
<sequence>KKKEDEEREERDVKIFPCSVCDREFEVAGGLLLHLRIHKKCEICMTYFISAVELARHKQAEHGEASTSSIAPMLTTKRGRGRPRKNPVPGGGTPSAIDISPVKYTSAANTPLTPRYRNRPSKNPAEEKSELREKKYECSTCGHKFAGKKALYGHSLCHTGDRPFKCAVCGMGFVTQSLVKDHMRSIHNSLPYSCRHCKTDFAKKSEEVSHRAICIAAGARKRRRTK</sequence>
<evidence type="ECO:0000256" key="6">
    <source>
        <dbReference type="ARBA" id="ARBA00023242"/>
    </source>
</evidence>